<dbReference type="InterPro" id="IPR000182">
    <property type="entry name" value="GNAT_dom"/>
</dbReference>
<dbReference type="CDD" id="cd04301">
    <property type="entry name" value="NAT_SF"/>
    <property type="match status" value="1"/>
</dbReference>
<dbReference type="InterPro" id="IPR000835">
    <property type="entry name" value="HTH_MarR-typ"/>
</dbReference>
<evidence type="ECO:0000256" key="1">
    <source>
        <dbReference type="ARBA" id="ARBA00022679"/>
    </source>
</evidence>
<dbReference type="SUPFAM" id="SSF46785">
    <property type="entry name" value="Winged helix' DNA-binding domain"/>
    <property type="match status" value="1"/>
</dbReference>
<dbReference type="PANTHER" id="PTHR13947">
    <property type="entry name" value="GNAT FAMILY N-ACETYLTRANSFERASE"/>
    <property type="match status" value="1"/>
</dbReference>
<evidence type="ECO:0000259" key="2">
    <source>
        <dbReference type="PROSITE" id="PS50995"/>
    </source>
</evidence>
<dbReference type="KEGG" id="smai:EXU30_09200"/>
<dbReference type="RefSeq" id="WP_130599389.1">
    <property type="nucleotide sequence ID" value="NZ_CP036200.1"/>
</dbReference>
<dbReference type="AlphaFoldDB" id="A0A411PHL0"/>
<dbReference type="PRINTS" id="PR00598">
    <property type="entry name" value="HTHMARR"/>
</dbReference>
<proteinExistence type="predicted"/>
<evidence type="ECO:0000313" key="4">
    <source>
        <dbReference type="EMBL" id="QBF82850.1"/>
    </source>
</evidence>
<evidence type="ECO:0000259" key="3">
    <source>
        <dbReference type="PROSITE" id="PS51186"/>
    </source>
</evidence>
<feature type="domain" description="N-acetyltransferase" evidence="3">
    <location>
        <begin position="150"/>
        <end position="306"/>
    </location>
</feature>
<dbReference type="OrthoDB" id="5419426at2"/>
<name>A0A411PHL0_9GAMM</name>
<reference evidence="4 5" key="1">
    <citation type="submission" date="2019-02" db="EMBL/GenBank/DDBJ databases">
        <title>Shewanella sp. D4-2 isolated from Dokdo Island.</title>
        <authorList>
            <person name="Baek K."/>
        </authorList>
    </citation>
    <scope>NUCLEOTIDE SEQUENCE [LARGE SCALE GENOMIC DNA]</scope>
    <source>
        <strain evidence="4 5">D4-2</strain>
    </source>
</reference>
<dbReference type="Gene3D" id="1.10.10.10">
    <property type="entry name" value="Winged helix-like DNA-binding domain superfamily/Winged helix DNA-binding domain"/>
    <property type="match status" value="1"/>
</dbReference>
<gene>
    <name evidence="4" type="ORF">EXU30_09200</name>
</gene>
<dbReference type="Pfam" id="PF01047">
    <property type="entry name" value="MarR"/>
    <property type="match status" value="1"/>
</dbReference>
<dbReference type="Proteomes" id="UP000291106">
    <property type="component" value="Chromosome"/>
</dbReference>
<sequence>MTNLDKTVYEVRSFNRFHTKLVGALDEGLLASNFPLVQVRILFELANNENLAAADLIERLSIDRGYLSRMISALSQQGLINKAPDAKNKKRIVLSLSDSGKEIFDQLDSASSREISELISTLSHQERSELVSALRKVRRMLGEQPSKREYSLREPKPGDMGWITHRQGLLYNNEYQWDWKFEALVSQIVGDFVVNFNPEYERCWIAEMNGEVVGSVFIVRESDTTAKLRLLYVEQAARGLGLGQKLVDECISFSRTKGYQRIELWTNSVLHSARKIYEAAGFKLIKEEPHHSFGQDLIGQVWALDL</sequence>
<dbReference type="Pfam" id="PF00583">
    <property type="entry name" value="Acetyltransf_1"/>
    <property type="match status" value="1"/>
</dbReference>
<protein>
    <submittedName>
        <fullName evidence="4">GNAT family N-acetyltransferase</fullName>
    </submittedName>
</protein>
<dbReference type="PANTHER" id="PTHR13947:SF37">
    <property type="entry name" value="LD18367P"/>
    <property type="match status" value="1"/>
</dbReference>
<evidence type="ECO:0000313" key="5">
    <source>
        <dbReference type="Proteomes" id="UP000291106"/>
    </source>
</evidence>
<dbReference type="InterPro" id="IPR036390">
    <property type="entry name" value="WH_DNA-bd_sf"/>
</dbReference>
<dbReference type="InterPro" id="IPR036388">
    <property type="entry name" value="WH-like_DNA-bd_sf"/>
</dbReference>
<feature type="domain" description="HTH marR-type" evidence="2">
    <location>
        <begin position="1"/>
        <end position="139"/>
    </location>
</feature>
<dbReference type="Gene3D" id="3.40.630.30">
    <property type="match status" value="1"/>
</dbReference>
<dbReference type="SUPFAM" id="SSF55729">
    <property type="entry name" value="Acyl-CoA N-acyltransferases (Nat)"/>
    <property type="match status" value="1"/>
</dbReference>
<accession>A0A411PHL0</accession>
<dbReference type="InterPro" id="IPR016181">
    <property type="entry name" value="Acyl_CoA_acyltransferase"/>
</dbReference>
<dbReference type="InterPro" id="IPR050769">
    <property type="entry name" value="NAT_camello-type"/>
</dbReference>
<dbReference type="EMBL" id="CP036200">
    <property type="protein sequence ID" value="QBF82850.1"/>
    <property type="molecule type" value="Genomic_DNA"/>
</dbReference>
<dbReference type="GO" id="GO:0003700">
    <property type="term" value="F:DNA-binding transcription factor activity"/>
    <property type="evidence" value="ECO:0007669"/>
    <property type="project" value="InterPro"/>
</dbReference>
<keyword evidence="1 4" id="KW-0808">Transferase</keyword>
<dbReference type="GO" id="GO:0008080">
    <property type="term" value="F:N-acetyltransferase activity"/>
    <property type="evidence" value="ECO:0007669"/>
    <property type="project" value="InterPro"/>
</dbReference>
<organism evidence="4 5">
    <name type="scientific">Shewanella maritima</name>
    <dbReference type="NCBI Taxonomy" id="2520507"/>
    <lineage>
        <taxon>Bacteria</taxon>
        <taxon>Pseudomonadati</taxon>
        <taxon>Pseudomonadota</taxon>
        <taxon>Gammaproteobacteria</taxon>
        <taxon>Alteromonadales</taxon>
        <taxon>Shewanellaceae</taxon>
        <taxon>Shewanella</taxon>
    </lineage>
</organism>
<keyword evidence="5" id="KW-1185">Reference proteome</keyword>
<dbReference type="PROSITE" id="PS51186">
    <property type="entry name" value="GNAT"/>
    <property type="match status" value="1"/>
</dbReference>
<dbReference type="SMART" id="SM00347">
    <property type="entry name" value="HTH_MARR"/>
    <property type="match status" value="1"/>
</dbReference>
<dbReference type="PROSITE" id="PS50995">
    <property type="entry name" value="HTH_MARR_2"/>
    <property type="match status" value="1"/>
</dbReference>